<dbReference type="OrthoDB" id="3941141at2"/>
<dbReference type="AlphaFoldDB" id="D2BGF7"/>
<gene>
    <name evidence="1" type="ordered locus">DhcVS_245</name>
</gene>
<sequence>MPIKSYYQKQYGLKGNPFPSRATYNVDSPSVYVPEMFGPQQPEFLKKFILAPLQNIQPLIGAVWSVSVGDPEARGFGKSMLMAEESKRIDCDFGKSTLMSLGVSEEDAQSSPILAGYVSFNVSGYGSISSIDAAAFNLARFILRVRDDQGVSTHAKLRERAAARLIAEGKATAGNEDAAIVTAIKERFTRLANTVDIRNLLEDYIFHLASDNTDGLEQFLASGVGTWHHDRNGLKYLQILVVFADIAGIEHFTFFIDQVEDFTYVAGPAKIQKNIKIIRDALIEAEPFSSKASFVFQLHPIAWEKLRDAWEHEDLPSLEYDDALTEPRVVVLKGLEEFSTARLLVEGIINHPSVVLPNRADSITPFTEEGLKSVWEATKPNPREFLRSVNLLLELGNNQQIPILDEAFIAPKLERLIRSLHTGEAAEEEVDERTA</sequence>
<dbReference type="KEGG" id="dev:DhcVS_245"/>
<dbReference type="RefSeq" id="WP_012881583.1">
    <property type="nucleotide sequence ID" value="NC_013552.1"/>
</dbReference>
<organism evidence="1 2">
    <name type="scientific">Dehalococcoides mccartyi (strain VS)</name>
    <dbReference type="NCBI Taxonomy" id="311424"/>
    <lineage>
        <taxon>Bacteria</taxon>
        <taxon>Bacillati</taxon>
        <taxon>Chloroflexota</taxon>
        <taxon>Dehalococcoidia</taxon>
        <taxon>Dehalococcoidales</taxon>
        <taxon>Dehalococcoidaceae</taxon>
        <taxon>Dehalococcoides</taxon>
    </lineage>
</organism>
<evidence type="ECO:0000313" key="2">
    <source>
        <dbReference type="Proteomes" id="UP000002506"/>
    </source>
</evidence>
<accession>D2BGF7</accession>
<evidence type="ECO:0000313" key="1">
    <source>
        <dbReference type="EMBL" id="ACZ61407.1"/>
    </source>
</evidence>
<name>D2BGF7_DEHMV</name>
<proteinExistence type="predicted"/>
<dbReference type="EMBL" id="CP001827">
    <property type="protein sequence ID" value="ACZ61407.1"/>
    <property type="molecule type" value="Genomic_DNA"/>
</dbReference>
<dbReference type="Proteomes" id="UP000002506">
    <property type="component" value="Chromosome"/>
</dbReference>
<reference evidence="1 2" key="1">
    <citation type="journal article" date="2009" name="PLoS Genet.">
        <title>Localized plasticity in the streamlined genomes of vinyl chloride respiring Dehalococcoides.</title>
        <authorList>
            <person name="McMurdie P.J."/>
            <person name="Behrens S.F."/>
            <person name="Muller J.A."/>
            <person name="Goke J."/>
            <person name="Ritalahti K.M."/>
            <person name="Wagner R."/>
            <person name="Goltsman E."/>
            <person name="Lapidus A."/>
            <person name="Holmes S."/>
            <person name="Loffler F.E."/>
            <person name="Spormann A.M."/>
        </authorList>
    </citation>
    <scope>NUCLEOTIDE SEQUENCE [LARGE SCALE GENOMIC DNA]</scope>
    <source>
        <strain evidence="1 2">VS</strain>
    </source>
</reference>
<protein>
    <submittedName>
        <fullName evidence="1">Uncharacterized protein</fullName>
    </submittedName>
</protein>
<dbReference type="HOGENOM" id="CLU_629655_0_0_0"/>